<comment type="catalytic activity">
    <reaction evidence="11">
        <text>a plastoquinone + NADPH + (n+1) H(+)(in) = a plastoquinol + NADP(+) + n H(+)(out)</text>
        <dbReference type="Rhea" id="RHEA:42612"/>
        <dbReference type="Rhea" id="RHEA-COMP:9561"/>
        <dbReference type="Rhea" id="RHEA-COMP:9562"/>
        <dbReference type="ChEBI" id="CHEBI:15378"/>
        <dbReference type="ChEBI" id="CHEBI:17757"/>
        <dbReference type="ChEBI" id="CHEBI:57783"/>
        <dbReference type="ChEBI" id="CHEBI:58349"/>
        <dbReference type="ChEBI" id="CHEBI:62192"/>
    </reaction>
</comment>
<dbReference type="GO" id="GO:0009535">
    <property type="term" value="C:chloroplast thylakoid membrane"/>
    <property type="evidence" value="ECO:0007669"/>
    <property type="project" value="UniProtKB-SubCell"/>
</dbReference>
<dbReference type="GO" id="GO:0008137">
    <property type="term" value="F:NADH dehydrogenase (ubiquinone) activity"/>
    <property type="evidence" value="ECO:0007669"/>
    <property type="project" value="InterPro"/>
</dbReference>
<dbReference type="PANTHER" id="PTHR42829:SF2">
    <property type="entry name" value="NADH-UBIQUINONE OXIDOREDUCTASE CHAIN 5"/>
    <property type="match status" value="1"/>
</dbReference>
<evidence type="ECO:0000256" key="13">
    <source>
        <dbReference type="SAM" id="Phobius"/>
    </source>
</evidence>
<sequence>MIRGYSTDDIHSRLLSLSISIRREIEYAQNGVNRLSNVAEATRHIDEYTQLTWASYHIDGSLSLCEGRISRSNGLKILTIGAPLIALFMYYSQGNIGSQGNLGGQCNVGVGGGNNNAVGGNGGGNNNQNAGGGNGEVNIVGNTLQVADPLGQIQRGYLVGGQNQPALSNIEQLHDTVIVAIDEIGSLTGNYSAFMIGSPEFAILALTFPLSTSTAKSFASVFHIPGQVYAIYIIAIAGAESAIGLGSIISGFFGRKDEKEWGVGDCFLTIGAITTVFSSLIGLFQQDIKKVIAYSTMSQLGAGAVIHAVSDNQDFRRYGGLKAFLPLTYSVIYQEFNRIMYGNPRDGNLEISVPSSMPDEEVEKLSKQVGVIDRIIQTKFSEYRDLKKVDAEINGGKLDKATDMISKANKEFYKLLVIKEDDDNNDS</sequence>
<protein>
    <recommendedName>
        <fullName evidence="14">NADH:quinone oxidoreductase/Mrp antiporter transmembrane domain-containing protein</fullName>
    </recommendedName>
</protein>
<keyword evidence="8 13" id="KW-1133">Transmembrane helix</keyword>
<evidence type="ECO:0000256" key="5">
    <source>
        <dbReference type="ARBA" id="ARBA00022640"/>
    </source>
</evidence>
<dbReference type="GO" id="GO:0015990">
    <property type="term" value="P:electron transport coupled proton transport"/>
    <property type="evidence" value="ECO:0007669"/>
    <property type="project" value="TreeGrafter"/>
</dbReference>
<evidence type="ECO:0000256" key="6">
    <source>
        <dbReference type="ARBA" id="ARBA00022692"/>
    </source>
</evidence>
<feature type="domain" description="NADH:quinone oxidoreductase/Mrp antiporter transmembrane" evidence="14">
    <location>
        <begin position="263"/>
        <end position="305"/>
    </location>
</feature>
<keyword evidence="4" id="KW-0813">Transport</keyword>
<evidence type="ECO:0000256" key="11">
    <source>
        <dbReference type="ARBA" id="ARBA00047726"/>
    </source>
</evidence>
<evidence type="ECO:0000259" key="14">
    <source>
        <dbReference type="Pfam" id="PF00361"/>
    </source>
</evidence>
<dbReference type="PANTHER" id="PTHR42829">
    <property type="entry name" value="NADH-UBIQUINONE OXIDOREDUCTASE CHAIN 5"/>
    <property type="match status" value="1"/>
</dbReference>
<dbReference type="InterPro" id="IPR001750">
    <property type="entry name" value="ND/Mrp_TM"/>
</dbReference>
<evidence type="ECO:0000256" key="9">
    <source>
        <dbReference type="ARBA" id="ARBA00023027"/>
    </source>
</evidence>
<keyword evidence="5" id="KW-0934">Plastid</keyword>
<evidence type="ECO:0000256" key="3">
    <source>
        <dbReference type="ARBA" id="ARBA00008200"/>
    </source>
</evidence>
<evidence type="ECO:0000256" key="12">
    <source>
        <dbReference type="ARBA" id="ARBA00048026"/>
    </source>
</evidence>
<dbReference type="EMBL" id="BKCJ010010153">
    <property type="protein sequence ID" value="GEU90291.1"/>
    <property type="molecule type" value="Genomic_DNA"/>
</dbReference>
<name>A0A6L2NVF0_TANCI</name>
<evidence type="ECO:0000256" key="1">
    <source>
        <dbReference type="ARBA" id="ARBA00004141"/>
    </source>
</evidence>
<evidence type="ECO:0000256" key="8">
    <source>
        <dbReference type="ARBA" id="ARBA00022989"/>
    </source>
</evidence>
<proteinExistence type="inferred from homology"/>
<evidence type="ECO:0000256" key="7">
    <source>
        <dbReference type="ARBA" id="ARBA00022967"/>
    </source>
</evidence>
<keyword evidence="10 13" id="KW-0472">Membrane</keyword>
<dbReference type="InterPro" id="IPR003945">
    <property type="entry name" value="NU5C-like"/>
</dbReference>
<dbReference type="GO" id="GO:0042773">
    <property type="term" value="P:ATP synthesis coupled electron transport"/>
    <property type="evidence" value="ECO:0007669"/>
    <property type="project" value="InterPro"/>
</dbReference>
<evidence type="ECO:0000256" key="10">
    <source>
        <dbReference type="ARBA" id="ARBA00023136"/>
    </source>
</evidence>
<reference evidence="15" key="1">
    <citation type="journal article" date="2019" name="Sci. Rep.">
        <title>Draft genome of Tanacetum cinerariifolium, the natural source of mosquito coil.</title>
        <authorList>
            <person name="Yamashiro T."/>
            <person name="Shiraishi A."/>
            <person name="Satake H."/>
            <person name="Nakayama K."/>
        </authorList>
    </citation>
    <scope>NUCLEOTIDE SEQUENCE</scope>
</reference>
<organism evidence="15">
    <name type="scientific">Tanacetum cinerariifolium</name>
    <name type="common">Dalmatian daisy</name>
    <name type="synonym">Chrysanthemum cinerariifolium</name>
    <dbReference type="NCBI Taxonomy" id="118510"/>
    <lineage>
        <taxon>Eukaryota</taxon>
        <taxon>Viridiplantae</taxon>
        <taxon>Streptophyta</taxon>
        <taxon>Embryophyta</taxon>
        <taxon>Tracheophyta</taxon>
        <taxon>Spermatophyta</taxon>
        <taxon>Magnoliopsida</taxon>
        <taxon>eudicotyledons</taxon>
        <taxon>Gunneridae</taxon>
        <taxon>Pentapetalae</taxon>
        <taxon>asterids</taxon>
        <taxon>campanulids</taxon>
        <taxon>Asterales</taxon>
        <taxon>Asteraceae</taxon>
        <taxon>Asteroideae</taxon>
        <taxon>Anthemideae</taxon>
        <taxon>Anthemidinae</taxon>
        <taxon>Tanacetum</taxon>
    </lineage>
</organism>
<evidence type="ECO:0000256" key="2">
    <source>
        <dbReference type="ARBA" id="ARBA00004334"/>
    </source>
</evidence>
<comment type="subcellular location">
    <subcellularLocation>
        <location evidence="1">Membrane</location>
        <topology evidence="1">Multi-pass membrane protein</topology>
    </subcellularLocation>
    <subcellularLocation>
        <location evidence="2">Plastid</location>
        <location evidence="2">Chloroplast thylakoid membrane</location>
    </subcellularLocation>
</comment>
<dbReference type="GO" id="GO:0003954">
    <property type="term" value="F:NADH dehydrogenase activity"/>
    <property type="evidence" value="ECO:0007669"/>
    <property type="project" value="TreeGrafter"/>
</dbReference>
<dbReference type="AlphaFoldDB" id="A0A6L2NVF0"/>
<keyword evidence="7" id="KW-1278">Translocase</keyword>
<dbReference type="Pfam" id="PF00361">
    <property type="entry name" value="Proton_antipo_M"/>
    <property type="match status" value="1"/>
</dbReference>
<accession>A0A6L2NVF0</accession>
<evidence type="ECO:0000313" key="15">
    <source>
        <dbReference type="EMBL" id="GEU90291.1"/>
    </source>
</evidence>
<keyword evidence="9" id="KW-0520">NAD</keyword>
<comment type="caution">
    <text evidence="15">The sequence shown here is derived from an EMBL/GenBank/DDBJ whole genome shotgun (WGS) entry which is preliminary data.</text>
</comment>
<comment type="similarity">
    <text evidence="3">Belongs to the complex I subunit 5 family.</text>
</comment>
<feature type="transmembrane region" description="Helical" evidence="13">
    <location>
        <begin position="266"/>
        <end position="285"/>
    </location>
</feature>
<comment type="catalytic activity">
    <reaction evidence="12">
        <text>a plastoquinone + NADH + (n+1) H(+)(in) = a plastoquinol + NAD(+) + n H(+)(out)</text>
        <dbReference type="Rhea" id="RHEA:42608"/>
        <dbReference type="Rhea" id="RHEA-COMP:9561"/>
        <dbReference type="Rhea" id="RHEA-COMP:9562"/>
        <dbReference type="ChEBI" id="CHEBI:15378"/>
        <dbReference type="ChEBI" id="CHEBI:17757"/>
        <dbReference type="ChEBI" id="CHEBI:57540"/>
        <dbReference type="ChEBI" id="CHEBI:57945"/>
        <dbReference type="ChEBI" id="CHEBI:62192"/>
    </reaction>
</comment>
<evidence type="ECO:0000256" key="4">
    <source>
        <dbReference type="ARBA" id="ARBA00022448"/>
    </source>
</evidence>
<keyword evidence="6 13" id="KW-0812">Transmembrane</keyword>
<feature type="transmembrane region" description="Helical" evidence="13">
    <location>
        <begin position="229"/>
        <end position="254"/>
    </location>
</feature>
<gene>
    <name evidence="15" type="ORF">Tci_062269</name>
</gene>